<keyword evidence="9" id="KW-1185">Reference proteome</keyword>
<keyword evidence="2" id="KW-0813">Transport</keyword>
<feature type="transmembrane region" description="Helical" evidence="7">
    <location>
        <begin position="111"/>
        <end position="131"/>
    </location>
</feature>
<reference evidence="8 9" key="1">
    <citation type="submission" date="2023-07" db="EMBL/GenBank/DDBJ databases">
        <title>Genomic Encyclopedia of Type Strains, Phase IV (KMG-IV): sequencing the most valuable type-strain genomes for metagenomic binning, comparative biology and taxonomic classification.</title>
        <authorList>
            <person name="Goeker M."/>
        </authorList>
    </citation>
    <scope>NUCLEOTIDE SEQUENCE [LARGE SCALE GENOMIC DNA]</scope>
    <source>
        <strain evidence="8 9">DSM 11549</strain>
    </source>
</reference>
<feature type="transmembrane region" description="Helical" evidence="7">
    <location>
        <begin position="368"/>
        <end position="391"/>
    </location>
</feature>
<feature type="transmembrane region" description="Helical" evidence="7">
    <location>
        <begin position="301"/>
        <end position="321"/>
    </location>
</feature>
<evidence type="ECO:0000256" key="2">
    <source>
        <dbReference type="ARBA" id="ARBA00022448"/>
    </source>
</evidence>
<evidence type="ECO:0000256" key="4">
    <source>
        <dbReference type="ARBA" id="ARBA00022692"/>
    </source>
</evidence>
<feature type="transmembrane region" description="Helical" evidence="7">
    <location>
        <begin position="341"/>
        <end position="362"/>
    </location>
</feature>
<proteinExistence type="predicted"/>
<accession>A0ABU0C5N4</accession>
<dbReference type="Proteomes" id="UP001230253">
    <property type="component" value="Unassembled WGS sequence"/>
</dbReference>
<gene>
    <name evidence="8" type="ORF">J2R99_001679</name>
</gene>
<feature type="transmembrane region" description="Helical" evidence="7">
    <location>
        <begin position="165"/>
        <end position="185"/>
    </location>
</feature>
<comment type="caution">
    <text evidence="8">The sequence shown here is derived from an EMBL/GenBank/DDBJ whole genome shotgun (WGS) entry which is preliminary data.</text>
</comment>
<dbReference type="InterPro" id="IPR011701">
    <property type="entry name" value="MFS"/>
</dbReference>
<evidence type="ECO:0000256" key="5">
    <source>
        <dbReference type="ARBA" id="ARBA00022989"/>
    </source>
</evidence>
<organism evidence="8 9">
    <name type="scientific">Rhodopseudomonas julia</name>
    <dbReference type="NCBI Taxonomy" id="200617"/>
    <lineage>
        <taxon>Bacteria</taxon>
        <taxon>Pseudomonadati</taxon>
        <taxon>Pseudomonadota</taxon>
        <taxon>Alphaproteobacteria</taxon>
        <taxon>Hyphomicrobiales</taxon>
        <taxon>Nitrobacteraceae</taxon>
        <taxon>Rhodopseudomonas</taxon>
    </lineage>
</organism>
<keyword evidence="6 7" id="KW-0472">Membrane</keyword>
<keyword evidence="4 7" id="KW-0812">Transmembrane</keyword>
<dbReference type="SUPFAM" id="SSF103473">
    <property type="entry name" value="MFS general substrate transporter"/>
    <property type="match status" value="1"/>
</dbReference>
<feature type="transmembrane region" description="Helical" evidence="7">
    <location>
        <begin position="249"/>
        <end position="269"/>
    </location>
</feature>
<evidence type="ECO:0000313" key="8">
    <source>
        <dbReference type="EMBL" id="MDQ0325830.1"/>
    </source>
</evidence>
<dbReference type="InterPro" id="IPR050171">
    <property type="entry name" value="MFS_Transporters"/>
</dbReference>
<feature type="transmembrane region" description="Helical" evidence="7">
    <location>
        <begin position="12"/>
        <end position="34"/>
    </location>
</feature>
<evidence type="ECO:0000256" key="6">
    <source>
        <dbReference type="ARBA" id="ARBA00023136"/>
    </source>
</evidence>
<evidence type="ECO:0000313" key="9">
    <source>
        <dbReference type="Proteomes" id="UP001230253"/>
    </source>
</evidence>
<dbReference type="InterPro" id="IPR036259">
    <property type="entry name" value="MFS_trans_sf"/>
</dbReference>
<dbReference type="EMBL" id="JAUSUK010000001">
    <property type="protein sequence ID" value="MDQ0325830.1"/>
    <property type="molecule type" value="Genomic_DNA"/>
</dbReference>
<evidence type="ECO:0000256" key="7">
    <source>
        <dbReference type="SAM" id="Phobius"/>
    </source>
</evidence>
<comment type="subcellular location">
    <subcellularLocation>
        <location evidence="1">Cell membrane</location>
        <topology evidence="1">Multi-pass membrane protein</topology>
    </subcellularLocation>
</comment>
<dbReference type="RefSeq" id="WP_307153986.1">
    <property type="nucleotide sequence ID" value="NZ_JAUSUK010000001.1"/>
</dbReference>
<protein>
    <submittedName>
        <fullName evidence="8">MFS family permease</fullName>
    </submittedName>
</protein>
<evidence type="ECO:0000256" key="1">
    <source>
        <dbReference type="ARBA" id="ARBA00004651"/>
    </source>
</evidence>
<dbReference type="PANTHER" id="PTHR23517:SF13">
    <property type="entry name" value="MAJOR FACILITATOR SUPERFAMILY MFS_1"/>
    <property type="match status" value="1"/>
</dbReference>
<name>A0ABU0C5N4_9BRAD</name>
<feature type="transmembrane region" description="Helical" evidence="7">
    <location>
        <begin position="138"/>
        <end position="159"/>
    </location>
</feature>
<feature type="transmembrane region" description="Helical" evidence="7">
    <location>
        <begin position="276"/>
        <end position="295"/>
    </location>
</feature>
<keyword evidence="3" id="KW-1003">Cell membrane</keyword>
<feature type="transmembrane region" description="Helical" evidence="7">
    <location>
        <begin position="54"/>
        <end position="73"/>
    </location>
</feature>
<dbReference type="Gene3D" id="1.20.1250.20">
    <property type="entry name" value="MFS general substrate transporter like domains"/>
    <property type="match status" value="1"/>
</dbReference>
<feature type="transmembrane region" description="Helical" evidence="7">
    <location>
        <begin position="206"/>
        <end position="229"/>
    </location>
</feature>
<feature type="transmembrane region" description="Helical" evidence="7">
    <location>
        <begin position="85"/>
        <end position="105"/>
    </location>
</feature>
<keyword evidence="5 7" id="KW-1133">Transmembrane helix</keyword>
<sequence>MSNESALPEMPSATAALSIHTATTVVFLAASSALTPLYRLYQTAWGFSPGTLTLIFGVYAFALLTSLIVAGSLSDYLGRRPVLSLALLLEVAAITLFLIATSPGWLLAARLVQGAATGLATSTLAAALIDLDHRRGALINSISPMLGMGLGALGTTALVETAPAPLHLVFVVFLVALCLQLVLTWRAPETARRRHGALASLRPRIFVPQSAWAELLAVTPINVAVWALGGFYLSLMPSLIAEVTASQSVWLGGLSVAALTMSGGLAILGLRQHAPLTALVSGACALILGVSVTLVGADLRIGGLLFVGSVIGGLGFGAAFLGAMRSVVPLAAPHERAGLMAAFYIESYLANSVPAILAGYMVRRLDLLAVANLYGGALIVLVVTGLILTLARHNRAAAAKVCTCRV</sequence>
<dbReference type="PANTHER" id="PTHR23517">
    <property type="entry name" value="RESISTANCE PROTEIN MDTM, PUTATIVE-RELATED-RELATED"/>
    <property type="match status" value="1"/>
</dbReference>
<evidence type="ECO:0000256" key="3">
    <source>
        <dbReference type="ARBA" id="ARBA00022475"/>
    </source>
</evidence>
<dbReference type="Pfam" id="PF07690">
    <property type="entry name" value="MFS_1"/>
    <property type="match status" value="1"/>
</dbReference>